<evidence type="ECO:0000256" key="3">
    <source>
        <dbReference type="SAM" id="MobiDB-lite"/>
    </source>
</evidence>
<protein>
    <recommendedName>
        <fullName evidence="1">protein-ribulosamine 3-kinase</fullName>
        <ecNumber evidence="1">2.7.1.172</ecNumber>
    </recommendedName>
</protein>
<feature type="region of interest" description="Disordered" evidence="3">
    <location>
        <begin position="64"/>
        <end position="92"/>
    </location>
</feature>
<feature type="compositionally biased region" description="Low complexity" evidence="3">
    <location>
        <begin position="69"/>
        <end position="82"/>
    </location>
</feature>
<evidence type="ECO:0000256" key="1">
    <source>
        <dbReference type="ARBA" id="ARBA00011961"/>
    </source>
</evidence>
<evidence type="ECO:0000256" key="2">
    <source>
        <dbReference type="ARBA" id="ARBA00048655"/>
    </source>
</evidence>
<dbReference type="PANTHER" id="PTHR12149:SF8">
    <property type="entry name" value="PROTEIN-RIBULOSAMINE 3-KINASE"/>
    <property type="match status" value="1"/>
</dbReference>
<dbReference type="EC" id="2.7.1.172" evidence="1"/>
<dbReference type="EMBL" id="JANAWD010000307">
    <property type="protein sequence ID" value="KAJ3481729.1"/>
    <property type="molecule type" value="Genomic_DNA"/>
</dbReference>
<dbReference type="SUPFAM" id="SSF56112">
    <property type="entry name" value="Protein kinase-like (PK-like)"/>
    <property type="match status" value="1"/>
</dbReference>
<proteinExistence type="predicted"/>
<dbReference type="AlphaFoldDB" id="A0AAD5UZB7"/>
<name>A0AAD5UZB7_9APHY</name>
<feature type="compositionally biased region" description="Polar residues" evidence="3">
    <location>
        <begin position="9"/>
        <end position="23"/>
    </location>
</feature>
<feature type="region of interest" description="Disordered" evidence="3">
    <location>
        <begin position="1"/>
        <end position="36"/>
    </location>
</feature>
<dbReference type="GO" id="GO:0102193">
    <property type="term" value="F:protein-ribulosamine 3-kinase activity"/>
    <property type="evidence" value="ECO:0007669"/>
    <property type="project" value="UniProtKB-EC"/>
</dbReference>
<dbReference type="InterPro" id="IPR016477">
    <property type="entry name" value="Fructo-/Ketosamine-3-kinase"/>
</dbReference>
<reference evidence="4" key="1">
    <citation type="submission" date="2022-07" db="EMBL/GenBank/DDBJ databases">
        <title>Genome Sequence of Physisporinus lineatus.</title>
        <authorList>
            <person name="Buettner E."/>
        </authorList>
    </citation>
    <scope>NUCLEOTIDE SEQUENCE</scope>
    <source>
        <strain evidence="4">VT162</strain>
    </source>
</reference>
<dbReference type="Pfam" id="PF03881">
    <property type="entry name" value="Fructosamin_kin"/>
    <property type="match status" value="1"/>
</dbReference>
<comment type="catalytic activity">
    <reaction evidence="2">
        <text>N(6)-D-ribulosyl-L-lysyl-[protein] + ATP = N(6)-(3-O-phospho-D-ribulosyl)-L-lysyl-[protein] + ADP + H(+)</text>
        <dbReference type="Rhea" id="RHEA:48432"/>
        <dbReference type="Rhea" id="RHEA-COMP:12103"/>
        <dbReference type="Rhea" id="RHEA-COMP:12104"/>
        <dbReference type="ChEBI" id="CHEBI:15378"/>
        <dbReference type="ChEBI" id="CHEBI:30616"/>
        <dbReference type="ChEBI" id="CHEBI:90418"/>
        <dbReference type="ChEBI" id="CHEBI:90420"/>
        <dbReference type="ChEBI" id="CHEBI:456216"/>
        <dbReference type="EC" id="2.7.1.172"/>
    </reaction>
    <physiologicalReaction direction="left-to-right" evidence="2">
        <dbReference type="Rhea" id="RHEA:48433"/>
    </physiologicalReaction>
</comment>
<feature type="region of interest" description="Disordered" evidence="3">
    <location>
        <begin position="130"/>
        <end position="153"/>
    </location>
</feature>
<dbReference type="Proteomes" id="UP001212997">
    <property type="component" value="Unassembled WGS sequence"/>
</dbReference>
<accession>A0AAD5UZB7</accession>
<dbReference type="PANTHER" id="PTHR12149">
    <property type="entry name" value="FRUCTOSAMINE 3 KINASE-RELATED PROTEIN"/>
    <property type="match status" value="1"/>
</dbReference>
<evidence type="ECO:0000313" key="5">
    <source>
        <dbReference type="Proteomes" id="UP001212997"/>
    </source>
</evidence>
<comment type="caution">
    <text evidence="4">The sequence shown here is derived from an EMBL/GenBank/DDBJ whole genome shotgun (WGS) entry which is preliminary data.</text>
</comment>
<keyword evidence="5" id="KW-1185">Reference proteome</keyword>
<organism evidence="4 5">
    <name type="scientific">Meripilus lineatus</name>
    <dbReference type="NCBI Taxonomy" id="2056292"/>
    <lineage>
        <taxon>Eukaryota</taxon>
        <taxon>Fungi</taxon>
        <taxon>Dikarya</taxon>
        <taxon>Basidiomycota</taxon>
        <taxon>Agaricomycotina</taxon>
        <taxon>Agaricomycetes</taxon>
        <taxon>Polyporales</taxon>
        <taxon>Meripilaceae</taxon>
        <taxon>Meripilus</taxon>
    </lineage>
</organism>
<dbReference type="Gene3D" id="3.90.1200.10">
    <property type="match status" value="1"/>
</dbReference>
<evidence type="ECO:0000313" key="4">
    <source>
        <dbReference type="EMBL" id="KAJ3481729.1"/>
    </source>
</evidence>
<sequence>MPHHLRETPPQSQLIADTESFTPQAPGESDIKAPRYSTPVFGHLGLKITMPVHLAILRAIRKEEPGATVSSSGQSSVESSSGRNYFTKVGSPSDTEQYFGEAESLKAMHIAAPGLAPRVLACATIDEDTQESPNDVGRPYFSGNTGTDRKTGEPVIFDPSSYFGHNEADLAIARIFGGFPRAFFSTYHEYKPKTEPSDQYELRGDLYQLFHCLNHTVLFGGGYAGSSEAKMDSLLKAFPK</sequence>
<gene>
    <name evidence="4" type="ORF">NLI96_g7469</name>
</gene>
<dbReference type="InterPro" id="IPR011009">
    <property type="entry name" value="Kinase-like_dom_sf"/>
</dbReference>